<sequence length="252" mass="27728">MSVKLTSLVERLNQLLEPTNFKDYSPNGLQVEGCSEVRRLVTGVTASQALIDQAIQRKADALLVHHGYFWKGEPEPLTGMKGRRIKSLMQEGISLLAYHLPLDAHPEVGNNTQLARLLGIEIKGLMDSPSWPLGQHGELPSAVSSDEFKKLLELKLKRKPLHIAGHSRPLRTFAWCTGSAEGGIFRAAELGVDAYISGEISEKTVHEARELGIDYFAAGHHATERYGVKALGEWVAGQTSIEVEFIDIDNPV</sequence>
<dbReference type="GO" id="GO:0005737">
    <property type="term" value="C:cytoplasm"/>
    <property type="evidence" value="ECO:0007669"/>
    <property type="project" value="TreeGrafter"/>
</dbReference>
<feature type="binding site" evidence="4">
    <location>
        <position position="224"/>
    </location>
    <ligand>
        <name>a divalent metal cation</name>
        <dbReference type="ChEBI" id="CHEBI:60240"/>
        <label>1</label>
    </ligand>
</feature>
<dbReference type="EMBL" id="FOLH01000002">
    <property type="protein sequence ID" value="SFC04167.1"/>
    <property type="molecule type" value="Genomic_DNA"/>
</dbReference>
<dbReference type="PANTHER" id="PTHR13799">
    <property type="entry name" value="NGG1 INTERACTING FACTOR 3"/>
    <property type="match status" value="1"/>
</dbReference>
<evidence type="ECO:0000256" key="1">
    <source>
        <dbReference type="ARBA" id="ARBA00006964"/>
    </source>
</evidence>
<dbReference type="Gene3D" id="3.40.1390.30">
    <property type="entry name" value="NIF3 (NGG1p interacting factor 3)-like"/>
    <property type="match status" value="2"/>
</dbReference>
<evidence type="ECO:0000256" key="3">
    <source>
        <dbReference type="ARBA" id="ARBA00022723"/>
    </source>
</evidence>
<dbReference type="SUPFAM" id="SSF102705">
    <property type="entry name" value="NIF3 (NGG1p interacting factor 3)-like"/>
    <property type="match status" value="1"/>
</dbReference>
<keyword evidence="3 4" id="KW-0479">Metal-binding</keyword>
<dbReference type="GO" id="GO:0046872">
    <property type="term" value="F:metal ion binding"/>
    <property type="evidence" value="ECO:0007669"/>
    <property type="project" value="UniProtKB-KW"/>
</dbReference>
<evidence type="ECO:0000256" key="4">
    <source>
        <dbReference type="PIRSR" id="PIRSR602678-1"/>
    </source>
</evidence>
<feature type="binding site" evidence="4">
    <location>
        <position position="103"/>
    </location>
    <ligand>
        <name>a divalent metal cation</name>
        <dbReference type="ChEBI" id="CHEBI:60240"/>
        <label>1</label>
    </ligand>
</feature>
<feature type="binding site" evidence="4">
    <location>
        <position position="220"/>
    </location>
    <ligand>
        <name>a divalent metal cation</name>
        <dbReference type="ChEBI" id="CHEBI:60240"/>
        <label>1</label>
    </ligand>
</feature>
<evidence type="ECO:0000313" key="6">
    <source>
        <dbReference type="Proteomes" id="UP000199058"/>
    </source>
</evidence>
<dbReference type="Proteomes" id="UP000199058">
    <property type="component" value="Unassembled WGS sequence"/>
</dbReference>
<dbReference type="AlphaFoldDB" id="A0A1I1FXI6"/>
<dbReference type="PANTHER" id="PTHR13799:SF14">
    <property type="entry name" value="GTP CYCLOHYDROLASE 1 TYPE 2 HOMOLOG"/>
    <property type="match status" value="1"/>
</dbReference>
<dbReference type="InterPro" id="IPR036069">
    <property type="entry name" value="DUF34/NIF3_sf"/>
</dbReference>
<organism evidence="5 6">
    <name type="scientific">Marinospirillum celere</name>
    <dbReference type="NCBI Taxonomy" id="1122252"/>
    <lineage>
        <taxon>Bacteria</taxon>
        <taxon>Pseudomonadati</taxon>
        <taxon>Pseudomonadota</taxon>
        <taxon>Gammaproteobacteria</taxon>
        <taxon>Oceanospirillales</taxon>
        <taxon>Oceanospirillaceae</taxon>
        <taxon>Marinospirillum</taxon>
    </lineage>
</organism>
<dbReference type="FunFam" id="3.40.1390.30:FF:000002">
    <property type="entry name" value="Nif3-like dinuclear metal center protein"/>
    <property type="match status" value="1"/>
</dbReference>
<dbReference type="RefSeq" id="WP_091960833.1">
    <property type="nucleotide sequence ID" value="NZ_FOLH01000002.1"/>
</dbReference>
<keyword evidence="6" id="KW-1185">Reference proteome</keyword>
<proteinExistence type="inferred from homology"/>
<evidence type="ECO:0000313" key="5">
    <source>
        <dbReference type="EMBL" id="SFC04167.1"/>
    </source>
</evidence>
<accession>A0A1I1FXI6</accession>
<reference evidence="5 6" key="1">
    <citation type="submission" date="2016-10" db="EMBL/GenBank/DDBJ databases">
        <authorList>
            <person name="de Groot N.N."/>
        </authorList>
    </citation>
    <scope>NUCLEOTIDE SEQUENCE [LARGE SCALE GENOMIC DNA]</scope>
    <source>
        <strain evidence="5 6">DSM 18438</strain>
    </source>
</reference>
<gene>
    <name evidence="5" type="ORF">SAMN05660443_1277</name>
</gene>
<dbReference type="InterPro" id="IPR002678">
    <property type="entry name" value="DUF34/NIF3"/>
</dbReference>
<protein>
    <recommendedName>
        <fullName evidence="2">GTP cyclohydrolase 1 type 2 homolog</fullName>
    </recommendedName>
</protein>
<name>A0A1I1FXI6_9GAMM</name>
<dbReference type="Pfam" id="PF01784">
    <property type="entry name" value="DUF34_NIF3"/>
    <property type="match status" value="1"/>
</dbReference>
<evidence type="ECO:0000256" key="2">
    <source>
        <dbReference type="ARBA" id="ARBA00022112"/>
    </source>
</evidence>
<feature type="binding site" evidence="4">
    <location>
        <position position="65"/>
    </location>
    <ligand>
        <name>a divalent metal cation</name>
        <dbReference type="ChEBI" id="CHEBI:60240"/>
        <label>1</label>
    </ligand>
</feature>
<dbReference type="STRING" id="1122252.SAMN05660443_1277"/>
<feature type="binding site" evidence="4">
    <location>
        <position position="66"/>
    </location>
    <ligand>
        <name>a divalent metal cation</name>
        <dbReference type="ChEBI" id="CHEBI:60240"/>
        <label>1</label>
    </ligand>
</feature>
<comment type="similarity">
    <text evidence="1">Belongs to the GTP cyclohydrolase I type 2/NIF3 family.</text>
</comment>
<dbReference type="OrthoDB" id="9800881at2"/>
<dbReference type="NCBIfam" id="TIGR00486">
    <property type="entry name" value="YbgI_SA1388"/>
    <property type="match status" value="1"/>
</dbReference>